<organism evidence="2 3">
    <name type="scientific">Hyunsoonleella jejuensis</name>
    <dbReference type="NCBI Taxonomy" id="419940"/>
    <lineage>
        <taxon>Bacteria</taxon>
        <taxon>Pseudomonadati</taxon>
        <taxon>Bacteroidota</taxon>
        <taxon>Flavobacteriia</taxon>
        <taxon>Flavobacteriales</taxon>
        <taxon>Flavobacteriaceae</taxon>
    </lineage>
</organism>
<evidence type="ECO:0000259" key="1">
    <source>
        <dbReference type="Pfam" id="PF18990"/>
    </source>
</evidence>
<dbReference type="Proteomes" id="UP000198999">
    <property type="component" value="Unassembled WGS sequence"/>
</dbReference>
<gene>
    <name evidence="2" type="ORF">SAMN05421824_2077</name>
</gene>
<evidence type="ECO:0000313" key="3">
    <source>
        <dbReference type="Proteomes" id="UP000198999"/>
    </source>
</evidence>
<dbReference type="InterPro" id="IPR043781">
    <property type="entry name" value="DUF5723"/>
</dbReference>
<dbReference type="OrthoDB" id="9805336at2"/>
<accession>A0A1H9I6E2</accession>
<protein>
    <recommendedName>
        <fullName evidence="1">DUF5723 domain-containing protein</fullName>
    </recommendedName>
</protein>
<dbReference type="RefSeq" id="WP_092579264.1">
    <property type="nucleotide sequence ID" value="NZ_FOFN01000003.1"/>
</dbReference>
<feature type="domain" description="DUF5723" evidence="1">
    <location>
        <begin position="40"/>
        <end position="416"/>
    </location>
</feature>
<keyword evidence="3" id="KW-1185">Reference proteome</keyword>
<dbReference type="STRING" id="419940.SAMN05421824_2077"/>
<reference evidence="2 3" key="1">
    <citation type="submission" date="2016-10" db="EMBL/GenBank/DDBJ databases">
        <authorList>
            <person name="de Groot N.N."/>
        </authorList>
    </citation>
    <scope>NUCLEOTIDE SEQUENCE [LARGE SCALE GENOMIC DNA]</scope>
    <source>
        <strain evidence="2 3">DSM 21035</strain>
    </source>
</reference>
<dbReference type="AlphaFoldDB" id="A0A1H9I6E2"/>
<proteinExistence type="predicted"/>
<name>A0A1H9I6E2_9FLAO</name>
<sequence>MKKVVLILILLIVSIQNYAQSYIGHLVDNYSGVHGLVLNPANVVDSPFKADINIISASAFGGSDYFGINVQDVINSDGGFDFDDDIEKFPKDDNNFFFNADILGPSFMFNLNRKSSIGITTRVRAFLNINNISGELYESLADGFDQTNDFDINMNNFNGTIHAWGEIGLTYGRILMKNEKHLLKGGVTLKYLQGAGAGFFNAPLISGQYDATANSLTTAGNLSYGLSQEDFDIDDIEYKDITSGFGADIGFTYQWNSKDNSIENDSIRVNYTQYKVKIGASITDIGSINYKQSEITQYNLNNTVDASIFDQDDTEQTLEDNYSGVTTVTSTKLKLPTAFHLLLDYRIKNKLYTSFSGSFSLVKNNTETANTIINAFTIAPRLETKWFSIYSPVSFRQYGDLAWGAGLRFGPLMVGSGSVLTNLFSDTSKTTDVYVGLKVPIYRKLNKTF</sequence>
<evidence type="ECO:0000313" key="2">
    <source>
        <dbReference type="EMBL" id="SEQ70133.1"/>
    </source>
</evidence>
<dbReference type="EMBL" id="FOFN01000003">
    <property type="protein sequence ID" value="SEQ70133.1"/>
    <property type="molecule type" value="Genomic_DNA"/>
</dbReference>
<dbReference type="Pfam" id="PF18990">
    <property type="entry name" value="DUF5723"/>
    <property type="match status" value="1"/>
</dbReference>